<evidence type="ECO:0000313" key="2">
    <source>
        <dbReference type="EMBL" id="WNG43577.1"/>
    </source>
</evidence>
<evidence type="ECO:0000256" key="1">
    <source>
        <dbReference type="SAM" id="Phobius"/>
    </source>
</evidence>
<keyword evidence="1" id="KW-0472">Membrane</keyword>
<feature type="transmembrane region" description="Helical" evidence="1">
    <location>
        <begin position="6"/>
        <end position="27"/>
    </location>
</feature>
<keyword evidence="1" id="KW-0812">Transmembrane</keyword>
<organism evidence="2 3">
    <name type="scientific">Archangium minus</name>
    <dbReference type="NCBI Taxonomy" id="83450"/>
    <lineage>
        <taxon>Bacteria</taxon>
        <taxon>Pseudomonadati</taxon>
        <taxon>Myxococcota</taxon>
        <taxon>Myxococcia</taxon>
        <taxon>Myxococcales</taxon>
        <taxon>Cystobacterineae</taxon>
        <taxon>Archangiaceae</taxon>
        <taxon>Archangium</taxon>
    </lineage>
</organism>
<sequence length="162" mass="17434">MNLGRSIWMLASVALLAVGVLLGVHVYRLETRLASLEASAAGAGATTPPEGQARASPVKPTGRLLRLDDEAARQLSRRLGGELGLGQERVEKLTRLLMAFHLREALASARAQGEDVSESAASYPELLQGDLKQELLELRLTEAQLAALSRETPGIEELLSRE</sequence>
<evidence type="ECO:0008006" key="4">
    <source>
        <dbReference type="Google" id="ProtNLM"/>
    </source>
</evidence>
<dbReference type="EMBL" id="CP043494">
    <property type="protein sequence ID" value="WNG43577.1"/>
    <property type="molecule type" value="Genomic_DNA"/>
</dbReference>
<name>A0ABY9WIF4_9BACT</name>
<gene>
    <name evidence="2" type="ORF">F0U60_05255</name>
</gene>
<protein>
    <recommendedName>
        <fullName evidence="4">Periplasmic heavy metal sensor</fullName>
    </recommendedName>
</protein>
<dbReference type="RefSeq" id="WP_395814800.1">
    <property type="nucleotide sequence ID" value="NZ_CP043494.1"/>
</dbReference>
<keyword evidence="1" id="KW-1133">Transmembrane helix</keyword>
<dbReference type="Proteomes" id="UP001611383">
    <property type="component" value="Chromosome"/>
</dbReference>
<proteinExistence type="predicted"/>
<reference evidence="2 3" key="1">
    <citation type="submission" date="2019-08" db="EMBL/GenBank/DDBJ databases">
        <title>Archangium and Cystobacter genomes.</title>
        <authorList>
            <person name="Chen I.-C.K."/>
            <person name="Wielgoss S."/>
        </authorList>
    </citation>
    <scope>NUCLEOTIDE SEQUENCE [LARGE SCALE GENOMIC DNA]</scope>
    <source>
        <strain evidence="2 3">Cbm 6</strain>
    </source>
</reference>
<accession>A0ABY9WIF4</accession>
<keyword evidence="3" id="KW-1185">Reference proteome</keyword>
<evidence type="ECO:0000313" key="3">
    <source>
        <dbReference type="Proteomes" id="UP001611383"/>
    </source>
</evidence>